<feature type="domain" description="Apoptosis-antagonizing transcription factor C-terminal" evidence="3">
    <location>
        <begin position="299"/>
        <end position="353"/>
    </location>
</feature>
<keyword evidence="6" id="KW-1185">Reference proteome</keyword>
<feature type="compositionally biased region" description="Acidic residues" evidence="2">
    <location>
        <begin position="178"/>
        <end position="211"/>
    </location>
</feature>
<organism evidence="5 6">
    <name type="scientific">Acropora cervicornis</name>
    <name type="common">Staghorn coral</name>
    <dbReference type="NCBI Taxonomy" id="6130"/>
    <lineage>
        <taxon>Eukaryota</taxon>
        <taxon>Metazoa</taxon>
        <taxon>Cnidaria</taxon>
        <taxon>Anthozoa</taxon>
        <taxon>Hexacorallia</taxon>
        <taxon>Scleractinia</taxon>
        <taxon>Astrocoeniina</taxon>
        <taxon>Acroporidae</taxon>
        <taxon>Acropora</taxon>
    </lineage>
</organism>
<dbReference type="PANTHER" id="PTHR15565:SF0">
    <property type="entry name" value="PROTEIN AATF"/>
    <property type="match status" value="1"/>
</dbReference>
<comment type="similarity">
    <text evidence="1">Belongs to the AATF family.</text>
</comment>
<dbReference type="PANTHER" id="PTHR15565">
    <property type="entry name" value="AATF PROTEIN APOPTOSIS ANTAGONIZING TRANSCRIPTION FACTOR"/>
    <property type="match status" value="1"/>
</dbReference>
<gene>
    <name evidence="5" type="ORF">P5673_028695</name>
</gene>
<comment type="caution">
    <text evidence="5">The sequence shown here is derived from an EMBL/GenBank/DDBJ whole genome shotgun (WGS) entry which is preliminary data.</text>
</comment>
<feature type="compositionally biased region" description="Polar residues" evidence="2">
    <location>
        <begin position="1"/>
        <end position="15"/>
    </location>
</feature>
<feature type="region of interest" description="Disordered" evidence="2">
    <location>
        <begin position="1"/>
        <end position="22"/>
    </location>
</feature>
<protein>
    <submittedName>
        <fullName evidence="5">Protein AATF</fullName>
    </submittedName>
</protein>
<dbReference type="InterPro" id="IPR012617">
    <property type="entry name" value="AATF_C"/>
</dbReference>
<dbReference type="Pfam" id="PF13339">
    <property type="entry name" value="AATF-Che1"/>
    <property type="match status" value="1"/>
</dbReference>
<dbReference type="AlphaFoldDB" id="A0AAD9PX03"/>
<dbReference type="InterPro" id="IPR039223">
    <property type="entry name" value="AATF/Bfr2"/>
</dbReference>
<sequence>MASLSEQLRSLTNPEPSRFDLDEDEFDLTRAQVINKKSYLENEESESVPNISALRKKTISFLDNEDKKYAGRKITRAQLEFARQTIGSDLESEEESNVDIDSDGLWDSFLEMRIRLQKAIVVANKLPQKEEIAEFSSLGDTNLKEVYKQALLEQNPETANILHPGTRNKSAAQGSNGEDGDDREDEEIPSDGEDAKNEDDNDDEGVTESEEAANSLKLPAKRKHQMSFSSFDRSALAQINHILSDKDRLIKRTQLKRSAYRVLGKSKKEEKSEALPSEDQSDLHLKDYDPEIFDDDDFYHQLLRQFIEQKTSGSTDNPLEMGRQWLELQKLRKKVKRKVDTKASKGRKIRNELFSSLFGGRKVEQAADSNIFR</sequence>
<evidence type="ECO:0000259" key="4">
    <source>
        <dbReference type="Pfam" id="PF13339"/>
    </source>
</evidence>
<dbReference type="EMBL" id="JARQWQ010000108">
    <property type="protein sequence ID" value="KAK2550635.1"/>
    <property type="molecule type" value="Genomic_DNA"/>
</dbReference>
<evidence type="ECO:0000256" key="1">
    <source>
        <dbReference type="ARBA" id="ARBA00008966"/>
    </source>
</evidence>
<evidence type="ECO:0000256" key="2">
    <source>
        <dbReference type="SAM" id="MobiDB-lite"/>
    </source>
</evidence>
<feature type="domain" description="AATF leucine zipper-containing" evidence="4">
    <location>
        <begin position="105"/>
        <end position="150"/>
    </location>
</feature>
<feature type="compositionally biased region" description="Polar residues" evidence="2">
    <location>
        <begin position="167"/>
        <end position="176"/>
    </location>
</feature>
<name>A0AAD9PX03_ACRCE</name>
<proteinExistence type="inferred from homology"/>
<accession>A0AAD9PX03</accession>
<reference evidence="5" key="2">
    <citation type="journal article" date="2023" name="Science">
        <title>Genomic signatures of disease resistance in endangered staghorn corals.</title>
        <authorList>
            <person name="Vollmer S.V."/>
            <person name="Selwyn J.D."/>
            <person name="Despard B.A."/>
            <person name="Roesel C.L."/>
        </authorList>
    </citation>
    <scope>NUCLEOTIDE SEQUENCE</scope>
    <source>
        <strain evidence="5">K2</strain>
    </source>
</reference>
<evidence type="ECO:0000313" key="6">
    <source>
        <dbReference type="Proteomes" id="UP001249851"/>
    </source>
</evidence>
<reference evidence="5" key="1">
    <citation type="journal article" date="2023" name="G3 (Bethesda)">
        <title>Whole genome assembly and annotation of the endangered Caribbean coral Acropora cervicornis.</title>
        <authorList>
            <person name="Selwyn J.D."/>
            <person name="Vollmer S.V."/>
        </authorList>
    </citation>
    <scope>NUCLEOTIDE SEQUENCE</scope>
    <source>
        <strain evidence="5">K2</strain>
    </source>
</reference>
<dbReference type="Pfam" id="PF08164">
    <property type="entry name" value="TRAUB"/>
    <property type="match status" value="1"/>
</dbReference>
<evidence type="ECO:0000259" key="3">
    <source>
        <dbReference type="Pfam" id="PF08164"/>
    </source>
</evidence>
<dbReference type="InterPro" id="IPR025160">
    <property type="entry name" value="AATF"/>
</dbReference>
<dbReference type="Proteomes" id="UP001249851">
    <property type="component" value="Unassembled WGS sequence"/>
</dbReference>
<feature type="region of interest" description="Disordered" evidence="2">
    <location>
        <begin position="158"/>
        <end position="222"/>
    </location>
</feature>
<evidence type="ECO:0000313" key="5">
    <source>
        <dbReference type="EMBL" id="KAK2550635.1"/>
    </source>
</evidence>
<dbReference type="GO" id="GO:0005730">
    <property type="term" value="C:nucleolus"/>
    <property type="evidence" value="ECO:0007669"/>
    <property type="project" value="TreeGrafter"/>
</dbReference>